<proteinExistence type="predicted"/>
<dbReference type="EMBL" id="AJ584652">
    <property type="protein sequence ID" value="CAE48335.2"/>
    <property type="molecule type" value="Genomic_DNA"/>
</dbReference>
<evidence type="ECO:0000256" key="4">
    <source>
        <dbReference type="ARBA" id="ARBA00022679"/>
    </source>
</evidence>
<dbReference type="NCBIfam" id="NF033077">
    <property type="entry name" value="AAC_6p_A30"/>
    <property type="match status" value="1"/>
</dbReference>
<dbReference type="Gene3D" id="3.40.630.30">
    <property type="match status" value="2"/>
</dbReference>
<reference evidence="11" key="1">
    <citation type="journal article" date="2004" name="Antimicrob. Agents Chemother.">
        <title>Integron carrying a novel metallo-beta-lactamase gene, blaIMP-16, and a fused form of aminoglycoside-resistant gene aac(6')-30/aac(6')-Ib': report from the SENTRY Antimicrobial Surveillance Program.</title>
        <authorList>
            <person name="Mendes R.E."/>
            <person name="Toleman M.A."/>
            <person name="Ribeiro J."/>
            <person name="Sader H.S."/>
            <person name="Jones R.N."/>
            <person name="Walsh T.R."/>
        </authorList>
    </citation>
    <scope>NUCLEOTIDE SEQUENCE</scope>
    <source>
        <strain evidence="11">101-4704C</strain>
    </source>
</reference>
<dbReference type="GO" id="GO:0046677">
    <property type="term" value="P:response to antibiotic"/>
    <property type="evidence" value="ECO:0007669"/>
    <property type="project" value="UniProtKB-KW"/>
</dbReference>
<dbReference type="InterPro" id="IPR000182">
    <property type="entry name" value="GNAT_dom"/>
</dbReference>
<dbReference type="GO" id="GO:0047663">
    <property type="term" value="F:aminoglycoside 6'-N-acetyltransferase activity"/>
    <property type="evidence" value="ECO:0007669"/>
    <property type="project" value="UniProtKB-EC"/>
</dbReference>
<evidence type="ECO:0000256" key="5">
    <source>
        <dbReference type="ARBA" id="ARBA00023251"/>
    </source>
</evidence>
<protein>
    <recommendedName>
        <fullName evidence="3">Aminoglycoside N(6')-acetyltransferase type 1</fullName>
        <ecNumber evidence="2">2.3.1.82</ecNumber>
    </recommendedName>
    <alternativeName>
        <fullName evidence="9">AAC(6')-I</fullName>
    </alternativeName>
    <alternativeName>
        <fullName evidence="7">Aminoglycoside resistance protein</fullName>
    </alternativeName>
</protein>
<dbReference type="NCBIfam" id="NF033074">
    <property type="entry name" value="AAC_6p_Ib"/>
    <property type="match status" value="1"/>
</dbReference>
<dbReference type="PANTHER" id="PTHR31438:SF1">
    <property type="entry name" value="LYSINE N-ACYLTRANSFERASE C17G9.06C-RELATED"/>
    <property type="match status" value="1"/>
</dbReference>
<dbReference type="PROSITE" id="PS51186">
    <property type="entry name" value="GNAT"/>
    <property type="match status" value="2"/>
</dbReference>
<keyword evidence="4" id="KW-0808">Transferase</keyword>
<dbReference type="PANTHER" id="PTHR31438">
    <property type="entry name" value="LYSINE N-ACYLTRANSFERASE C17G9.06C-RELATED"/>
    <property type="match status" value="1"/>
</dbReference>
<evidence type="ECO:0000256" key="8">
    <source>
        <dbReference type="ARBA" id="ARBA00048923"/>
    </source>
</evidence>
<keyword evidence="6" id="KW-0012">Acyltransferase</keyword>
<comment type="subunit">
    <text evidence="1">Homodimer.</text>
</comment>
<evidence type="ECO:0000256" key="3">
    <source>
        <dbReference type="ARBA" id="ARBA00017677"/>
    </source>
</evidence>
<feature type="domain" description="N-acetyltransferase" evidence="10">
    <location>
        <begin position="3"/>
        <end position="159"/>
    </location>
</feature>
<evidence type="ECO:0000256" key="1">
    <source>
        <dbReference type="ARBA" id="ARBA00011738"/>
    </source>
</evidence>
<dbReference type="Pfam" id="PF00583">
    <property type="entry name" value="Acetyltransf_1"/>
    <property type="match status" value="1"/>
</dbReference>
<dbReference type="InterPro" id="IPR030971">
    <property type="entry name" value="N6_acetyl_AAC6"/>
</dbReference>
<dbReference type="CARD" id="ARO:3002599">
    <property type="molecule name" value="AAC6_30_AAC6_Ib"/>
    <property type="mechanism identifier" value="ARO:0001004"/>
    <property type="mechanism name" value="antibiotic inactivation"/>
</dbReference>
<comment type="catalytic activity">
    <reaction evidence="8">
        <text>kanamycin B + acetyl-CoA = N(6')-acetylkanamycin B + CoA + H(+)</text>
        <dbReference type="Rhea" id="RHEA:16449"/>
        <dbReference type="ChEBI" id="CHEBI:15378"/>
        <dbReference type="ChEBI" id="CHEBI:57287"/>
        <dbReference type="ChEBI" id="CHEBI:57288"/>
        <dbReference type="ChEBI" id="CHEBI:58390"/>
        <dbReference type="ChEBI" id="CHEBI:58549"/>
        <dbReference type="EC" id="2.3.1.82"/>
    </reaction>
</comment>
<accession>Q70E84</accession>
<evidence type="ECO:0000313" key="11">
    <source>
        <dbReference type="EMBL" id="CAE48335.2"/>
    </source>
</evidence>
<dbReference type="FunFam" id="3.40.630.30:FF:000025">
    <property type="entry name" value="Aminoglycoside acetyltransferase"/>
    <property type="match status" value="1"/>
</dbReference>
<evidence type="ECO:0000256" key="6">
    <source>
        <dbReference type="ARBA" id="ARBA00023315"/>
    </source>
</evidence>
<dbReference type="NCBIfam" id="NF012165">
    <property type="entry name" value="AAC_6p_set_A"/>
    <property type="match status" value="1"/>
</dbReference>
<dbReference type="CDD" id="cd04301">
    <property type="entry name" value="NAT_SF"/>
    <property type="match status" value="2"/>
</dbReference>
<keyword evidence="5" id="KW-0046">Antibiotic resistance</keyword>
<dbReference type="EC" id="2.3.1.82" evidence="2"/>
<evidence type="ECO:0000259" key="10">
    <source>
        <dbReference type="PROSITE" id="PS51186"/>
    </source>
</evidence>
<organism evidence="11">
    <name type="scientific">Pseudomonas aeruginosa</name>
    <dbReference type="NCBI Taxonomy" id="287"/>
    <lineage>
        <taxon>Bacteria</taxon>
        <taxon>Pseudomonadati</taxon>
        <taxon>Pseudomonadota</taxon>
        <taxon>Gammaproteobacteria</taxon>
        <taxon>Pseudomonadales</taxon>
        <taxon>Pseudomonadaceae</taxon>
        <taxon>Pseudomonas</taxon>
    </lineage>
</organism>
<dbReference type="NCBIfam" id="TIGR04431">
    <property type="entry name" value="N6_acetyl_AAC6"/>
    <property type="match status" value="1"/>
</dbReference>
<dbReference type="SUPFAM" id="SSF55729">
    <property type="entry name" value="Acyl-CoA N-acyltransferases (Nat)"/>
    <property type="match status" value="2"/>
</dbReference>
<dbReference type="SMR" id="Q70E84"/>
<feature type="domain" description="N-acetyltransferase" evidence="10">
    <location>
        <begin position="152"/>
        <end position="319"/>
    </location>
</feature>
<dbReference type="RefSeq" id="WP_063838853.1">
    <property type="nucleotide sequence ID" value="NG_047213.1"/>
</dbReference>
<dbReference type="Pfam" id="PF13523">
    <property type="entry name" value="Acetyltransf_8"/>
    <property type="match status" value="1"/>
</dbReference>
<evidence type="ECO:0000256" key="2">
    <source>
        <dbReference type="ARBA" id="ARBA00012888"/>
    </source>
</evidence>
<evidence type="ECO:0000256" key="9">
    <source>
        <dbReference type="ARBA" id="ARBA00079472"/>
    </source>
</evidence>
<evidence type="ECO:0000256" key="7">
    <source>
        <dbReference type="ARBA" id="ARBA00029660"/>
    </source>
</evidence>
<dbReference type="InterPro" id="IPR016181">
    <property type="entry name" value="Acyl_CoA_acyltransferase"/>
</dbReference>
<sequence length="328" mass="36759">MTFLIRPVEQSDAESWERLRNLLWEGDDHKSEITQFFNGEVEEPNEVLLAVTEENDAIAHIELSLRYDIDGLTGIKTGYIEGLFVEERHRAAGVVLKLLRAAEFWARDQGCLAFASDRDDRVIIYARYTGAPPNNSLGITKYSIVTNSNDSVTLRLMTEHDLAMLYEWLNRSHIVEWWGGEEARPTLADVQEQYLPSVLAQESVTPYIAMLNGEPIGYAQSYVALGSGDGWWEEETDPGVRGIDQSLANASQLGKGLGTKLVRALVELLFNDPEVTKIQTDPSPSNLRAIRCYEKAGFERQGTVTTPDGPAVYMVQTRQAFERTRSVA</sequence>
<name>Q70E84_PSEAI</name>
<gene>
    <name evidence="11" type="primary">aac(6')-30/aac(6')-Ib'</name>
</gene>
<dbReference type="AlphaFoldDB" id="Q70E84"/>